<comment type="subcellular location">
    <subcellularLocation>
        <location evidence="1">Membrane</location>
        <topology evidence="1">Multi-pass membrane protein</topology>
    </subcellularLocation>
</comment>
<evidence type="ECO:0000256" key="4">
    <source>
        <dbReference type="ARBA" id="ARBA00022989"/>
    </source>
</evidence>
<keyword evidence="2" id="KW-0813">Transport</keyword>
<dbReference type="PROSITE" id="PS50850">
    <property type="entry name" value="MFS"/>
    <property type="match status" value="1"/>
</dbReference>
<evidence type="ECO:0000256" key="7">
    <source>
        <dbReference type="SAM" id="Phobius"/>
    </source>
</evidence>
<dbReference type="Proteomes" id="UP000286045">
    <property type="component" value="Unassembled WGS sequence"/>
</dbReference>
<proteinExistence type="predicted"/>
<dbReference type="InterPro" id="IPR020846">
    <property type="entry name" value="MFS_dom"/>
</dbReference>
<keyword evidence="3 7" id="KW-0812">Transmembrane</keyword>
<sequence>MSEKAKSISDGDGAINPQPGNPQHDRLAKPTEAQEARVVSKLDWNLMTLFFVLYMLAFLDRGNIGNARIAGLQDDFHLGSDGYQWLINVFYIAYVLAEFGILLWKVFPPHIVGAVVVFGWGLIATVQAGAQNWGGLMALRFLLGVFEACYGPGIIYLLSFFYLRHEVGFRCGIFASAAPLASTFAGALAYGITSGHSHLANWRLLFLVEGLPTVLLATVAFYFIPDSPEKAKFLNVEEKEIVKARAMRQVGTDATARIGAPRLKDLGAVLVDWKAWLCALMYFSGNVTYSSLPVFLPTILKDMGYTAINAQGLSAPPSFAAFLCALITTWVADKTQQRCFVLFITSAVGGAGYIILATVETVGVRYFATFLASAGVFSTIPNILALTLNNQGSDTRRGMSLVLINLVGQTGPFLGTNIFPTRQGPRYIEGMSICAAFMFFSAVLALAQRYLLVWENARLDRKYGTVTKERSDSLGSDDVALENYGSHFRFVL</sequence>
<dbReference type="PANTHER" id="PTHR43791">
    <property type="entry name" value="PERMEASE-RELATED"/>
    <property type="match status" value="1"/>
</dbReference>
<dbReference type="PANTHER" id="PTHR43791:SF36">
    <property type="entry name" value="TRANSPORTER, PUTATIVE (AFU_ORTHOLOGUE AFUA_6G08340)-RELATED"/>
    <property type="match status" value="1"/>
</dbReference>
<dbReference type="FunFam" id="1.20.1250.20:FF:000013">
    <property type="entry name" value="MFS general substrate transporter"/>
    <property type="match status" value="1"/>
</dbReference>
<feature type="transmembrane region" description="Helical" evidence="7">
    <location>
        <begin position="365"/>
        <end position="388"/>
    </location>
</feature>
<evidence type="ECO:0000259" key="8">
    <source>
        <dbReference type="PROSITE" id="PS50850"/>
    </source>
</evidence>
<evidence type="ECO:0000313" key="9">
    <source>
        <dbReference type="EMBL" id="RWA04260.1"/>
    </source>
</evidence>
<evidence type="ECO:0000256" key="2">
    <source>
        <dbReference type="ARBA" id="ARBA00022448"/>
    </source>
</evidence>
<evidence type="ECO:0000256" key="5">
    <source>
        <dbReference type="ARBA" id="ARBA00023136"/>
    </source>
</evidence>
<feature type="transmembrane region" description="Helical" evidence="7">
    <location>
        <begin position="110"/>
        <end position="129"/>
    </location>
</feature>
<evidence type="ECO:0000256" key="3">
    <source>
        <dbReference type="ARBA" id="ARBA00022692"/>
    </source>
</evidence>
<evidence type="ECO:0000256" key="1">
    <source>
        <dbReference type="ARBA" id="ARBA00004141"/>
    </source>
</evidence>
<keyword evidence="4 7" id="KW-1133">Transmembrane helix</keyword>
<dbReference type="InterPro" id="IPR036259">
    <property type="entry name" value="MFS_trans_sf"/>
</dbReference>
<keyword evidence="10" id="KW-1185">Reference proteome</keyword>
<dbReference type="Pfam" id="PF07690">
    <property type="entry name" value="MFS_1"/>
    <property type="match status" value="1"/>
</dbReference>
<dbReference type="SUPFAM" id="SSF103473">
    <property type="entry name" value="MFS general substrate transporter"/>
    <property type="match status" value="1"/>
</dbReference>
<feature type="transmembrane region" description="Helical" evidence="7">
    <location>
        <begin position="430"/>
        <end position="452"/>
    </location>
</feature>
<feature type="transmembrane region" description="Helical" evidence="7">
    <location>
        <begin position="313"/>
        <end position="332"/>
    </location>
</feature>
<keyword evidence="5 7" id="KW-0472">Membrane</keyword>
<feature type="transmembrane region" description="Helical" evidence="7">
    <location>
        <begin position="167"/>
        <end position="192"/>
    </location>
</feature>
<dbReference type="InterPro" id="IPR011701">
    <property type="entry name" value="MFS"/>
</dbReference>
<feature type="region of interest" description="Disordered" evidence="6">
    <location>
        <begin position="1"/>
        <end position="30"/>
    </location>
</feature>
<feature type="domain" description="Major facilitator superfamily (MFS) profile" evidence="8">
    <location>
        <begin position="46"/>
        <end position="459"/>
    </location>
</feature>
<feature type="transmembrane region" description="Helical" evidence="7">
    <location>
        <begin position="85"/>
        <end position="104"/>
    </location>
</feature>
<name>A0A439CQ43_9PEZI</name>
<feature type="transmembrane region" description="Helical" evidence="7">
    <location>
        <begin position="204"/>
        <end position="224"/>
    </location>
</feature>
<evidence type="ECO:0000313" key="10">
    <source>
        <dbReference type="Proteomes" id="UP000286045"/>
    </source>
</evidence>
<comment type="caution">
    <text evidence="9">The sequence shown here is derived from an EMBL/GenBank/DDBJ whole genome shotgun (WGS) entry which is preliminary data.</text>
</comment>
<feature type="transmembrane region" description="Helical" evidence="7">
    <location>
        <begin position="44"/>
        <end position="64"/>
    </location>
</feature>
<organism evidence="9 10">
    <name type="scientific">Xylaria grammica</name>
    <dbReference type="NCBI Taxonomy" id="363999"/>
    <lineage>
        <taxon>Eukaryota</taxon>
        <taxon>Fungi</taxon>
        <taxon>Dikarya</taxon>
        <taxon>Ascomycota</taxon>
        <taxon>Pezizomycotina</taxon>
        <taxon>Sordariomycetes</taxon>
        <taxon>Xylariomycetidae</taxon>
        <taxon>Xylariales</taxon>
        <taxon>Xylariaceae</taxon>
        <taxon>Xylaria</taxon>
    </lineage>
</organism>
<feature type="transmembrane region" description="Helical" evidence="7">
    <location>
        <begin position="400"/>
        <end position="418"/>
    </location>
</feature>
<gene>
    <name evidence="9" type="ORF">EKO27_g10844</name>
</gene>
<dbReference type="EMBL" id="RYZI01000600">
    <property type="protein sequence ID" value="RWA04260.1"/>
    <property type="molecule type" value="Genomic_DNA"/>
</dbReference>
<dbReference type="AlphaFoldDB" id="A0A439CQ43"/>
<protein>
    <recommendedName>
        <fullName evidence="8">Major facilitator superfamily (MFS) profile domain-containing protein</fullName>
    </recommendedName>
</protein>
<dbReference type="STRING" id="363999.A0A439CQ43"/>
<feature type="transmembrane region" description="Helical" evidence="7">
    <location>
        <begin position="339"/>
        <end position="359"/>
    </location>
</feature>
<dbReference type="GO" id="GO:0016020">
    <property type="term" value="C:membrane"/>
    <property type="evidence" value="ECO:0007669"/>
    <property type="project" value="UniProtKB-SubCell"/>
</dbReference>
<dbReference type="FunFam" id="1.20.1250.20:FF:000018">
    <property type="entry name" value="MFS transporter permease"/>
    <property type="match status" value="1"/>
</dbReference>
<dbReference type="GO" id="GO:0022857">
    <property type="term" value="F:transmembrane transporter activity"/>
    <property type="evidence" value="ECO:0007669"/>
    <property type="project" value="InterPro"/>
</dbReference>
<evidence type="ECO:0000256" key="6">
    <source>
        <dbReference type="SAM" id="MobiDB-lite"/>
    </source>
</evidence>
<reference evidence="9 10" key="1">
    <citation type="submission" date="2018-12" db="EMBL/GenBank/DDBJ databases">
        <title>Draft genome sequence of Xylaria grammica IHI A82.</title>
        <authorList>
            <person name="Buettner E."/>
            <person name="Kellner H."/>
        </authorList>
    </citation>
    <scope>NUCLEOTIDE SEQUENCE [LARGE SCALE GENOMIC DNA]</scope>
    <source>
        <strain evidence="9 10">IHI A82</strain>
    </source>
</reference>
<dbReference type="Gene3D" id="1.20.1250.20">
    <property type="entry name" value="MFS general substrate transporter like domains"/>
    <property type="match status" value="2"/>
</dbReference>
<feature type="transmembrane region" description="Helical" evidence="7">
    <location>
        <begin position="141"/>
        <end position="161"/>
    </location>
</feature>
<accession>A0A439CQ43</accession>